<evidence type="ECO:0000259" key="1">
    <source>
        <dbReference type="Pfam" id="PF02771"/>
    </source>
</evidence>
<protein>
    <submittedName>
        <fullName evidence="2">Alkylation response protein AidB-like acyl-CoA dehydrogenase</fullName>
    </submittedName>
</protein>
<comment type="caution">
    <text evidence="2">The sequence shown here is derived from an EMBL/GenBank/DDBJ whole genome shotgun (WGS) entry which is preliminary data.</text>
</comment>
<dbReference type="Proteomes" id="UP000552757">
    <property type="component" value="Unassembled WGS sequence"/>
</dbReference>
<dbReference type="AlphaFoldDB" id="A0A7W6GNY6"/>
<dbReference type="InterPro" id="IPR009100">
    <property type="entry name" value="AcylCoA_DH/oxidase_NM_dom_sf"/>
</dbReference>
<organism evidence="2 3">
    <name type="scientific">Sphingobium fontiphilum</name>
    <dbReference type="NCBI Taxonomy" id="944425"/>
    <lineage>
        <taxon>Bacteria</taxon>
        <taxon>Pseudomonadati</taxon>
        <taxon>Pseudomonadota</taxon>
        <taxon>Alphaproteobacteria</taxon>
        <taxon>Sphingomonadales</taxon>
        <taxon>Sphingomonadaceae</taxon>
        <taxon>Sphingobium</taxon>
    </lineage>
</organism>
<proteinExistence type="predicted"/>
<dbReference type="SUPFAM" id="SSF56645">
    <property type="entry name" value="Acyl-CoA dehydrogenase NM domain-like"/>
    <property type="match status" value="1"/>
</dbReference>
<dbReference type="GO" id="GO:0050660">
    <property type="term" value="F:flavin adenine dinucleotide binding"/>
    <property type="evidence" value="ECO:0007669"/>
    <property type="project" value="InterPro"/>
</dbReference>
<dbReference type="EMBL" id="JACIEB010000005">
    <property type="protein sequence ID" value="MBB3982771.1"/>
    <property type="molecule type" value="Genomic_DNA"/>
</dbReference>
<dbReference type="InterPro" id="IPR037069">
    <property type="entry name" value="AcylCoA_DH/ox_N_sf"/>
</dbReference>
<name>A0A7W6GNY6_9SPHN</name>
<keyword evidence="3" id="KW-1185">Reference proteome</keyword>
<gene>
    <name evidence="2" type="ORF">GGR44_002437</name>
</gene>
<accession>A0A7W6GNY6</accession>
<dbReference type="InterPro" id="IPR013786">
    <property type="entry name" value="AcylCoA_DH/ox_N"/>
</dbReference>
<evidence type="ECO:0000313" key="2">
    <source>
        <dbReference type="EMBL" id="MBB3982771.1"/>
    </source>
</evidence>
<sequence length="76" mass="8704">MRQLEADEENYPYPFWDKLREQGFFGIGIPEEWGGLGGDLVMQMISAREFARTANGLLWTWGLTSLGVAKMWTYAV</sequence>
<dbReference type="Gene3D" id="1.10.540.10">
    <property type="entry name" value="Acyl-CoA dehydrogenase/oxidase, N-terminal domain"/>
    <property type="match status" value="1"/>
</dbReference>
<reference evidence="2 3" key="1">
    <citation type="submission" date="2020-08" db="EMBL/GenBank/DDBJ databases">
        <title>Genomic Encyclopedia of Type Strains, Phase IV (KMG-IV): sequencing the most valuable type-strain genomes for metagenomic binning, comparative biology and taxonomic classification.</title>
        <authorList>
            <person name="Goeker M."/>
        </authorList>
    </citation>
    <scope>NUCLEOTIDE SEQUENCE [LARGE SCALE GENOMIC DNA]</scope>
    <source>
        <strain evidence="2 3">DSM 29348</strain>
    </source>
</reference>
<dbReference type="Pfam" id="PF02771">
    <property type="entry name" value="Acyl-CoA_dh_N"/>
    <property type="match status" value="1"/>
</dbReference>
<evidence type="ECO:0000313" key="3">
    <source>
        <dbReference type="Proteomes" id="UP000552757"/>
    </source>
</evidence>
<dbReference type="GO" id="GO:0016627">
    <property type="term" value="F:oxidoreductase activity, acting on the CH-CH group of donors"/>
    <property type="evidence" value="ECO:0007669"/>
    <property type="project" value="InterPro"/>
</dbReference>
<feature type="domain" description="Acyl-CoA dehydrogenase/oxidase N-terminal" evidence="1">
    <location>
        <begin position="5"/>
        <end position="69"/>
    </location>
</feature>